<dbReference type="PANTHER" id="PTHR24421">
    <property type="entry name" value="NITRATE/NITRITE SENSOR PROTEIN NARX-RELATED"/>
    <property type="match status" value="1"/>
</dbReference>
<gene>
    <name evidence="12" type="ORF">AB1207_06170</name>
</gene>
<dbReference type="Gene3D" id="1.20.5.1930">
    <property type="match status" value="1"/>
</dbReference>
<keyword evidence="9" id="KW-0175">Coiled coil</keyword>
<feature type="transmembrane region" description="Helical" evidence="10">
    <location>
        <begin position="58"/>
        <end position="82"/>
    </location>
</feature>
<sequence length="414" mass="42764">MTHGSTPGVEDGPAPGGGARWSWRDHVPDLLAGVVGAGIGAAELSLRATWGYESTSAVFVALVAVSVVLARPLPGVALALVWSTGALHLATGDPVLLTELLLAYVAFAGARWGNRVVLALSGASIPAGVLVGGFAVLATGYSPGIVVVQGVRNLQDGLSLSLLAAVPVALLLLAAAWFGGLALRFAGNATVSRRQRELAERESARAQREAAQAHEIARLRDEQARMARDVHDVVGHSLAVILAQAESGQFLPDTDPAALKTTLATIAGTARSSLQDVQAVLSSTPVPPGRLQALVDSAGSTGFPVESRCGGTPRPLPPDLAAVAYRVLQEMLTNALKHGDRAVPLVVEQRWPEGVGEELELSVTNGIPLAPTAPRSGGRGLEGMRRRLEGVGGRLSTTGDGTRFTATARVPVRS</sequence>
<keyword evidence="6 12" id="KW-0418">Kinase</keyword>
<accession>A0ABV3P3W5</accession>
<dbReference type="SUPFAM" id="SSF55874">
    <property type="entry name" value="ATPase domain of HSP90 chaperone/DNA topoisomerase II/histidine kinase"/>
    <property type="match status" value="1"/>
</dbReference>
<dbReference type="InterPro" id="IPR011712">
    <property type="entry name" value="Sig_transdc_His_kin_sub3_dim/P"/>
</dbReference>
<evidence type="ECO:0000259" key="11">
    <source>
        <dbReference type="Pfam" id="PF07730"/>
    </source>
</evidence>
<organism evidence="12 13">
    <name type="scientific">Kineococcus endophyticus</name>
    <dbReference type="NCBI Taxonomy" id="1181883"/>
    <lineage>
        <taxon>Bacteria</taxon>
        <taxon>Bacillati</taxon>
        <taxon>Actinomycetota</taxon>
        <taxon>Actinomycetes</taxon>
        <taxon>Kineosporiales</taxon>
        <taxon>Kineosporiaceae</taxon>
        <taxon>Kineococcus</taxon>
    </lineage>
</organism>
<evidence type="ECO:0000256" key="8">
    <source>
        <dbReference type="ARBA" id="ARBA00023012"/>
    </source>
</evidence>
<keyword evidence="8" id="KW-0902">Two-component regulatory system</keyword>
<protein>
    <recommendedName>
        <fullName evidence="2">histidine kinase</fullName>
        <ecNumber evidence="2">2.7.13.3</ecNumber>
    </recommendedName>
</protein>
<dbReference type="InterPro" id="IPR036890">
    <property type="entry name" value="HATPase_C_sf"/>
</dbReference>
<comment type="catalytic activity">
    <reaction evidence="1">
        <text>ATP + protein L-histidine = ADP + protein N-phospho-L-histidine.</text>
        <dbReference type="EC" id="2.7.13.3"/>
    </reaction>
</comment>
<dbReference type="GO" id="GO:0016301">
    <property type="term" value="F:kinase activity"/>
    <property type="evidence" value="ECO:0007669"/>
    <property type="project" value="UniProtKB-KW"/>
</dbReference>
<feature type="transmembrane region" description="Helical" evidence="10">
    <location>
        <begin position="117"/>
        <end position="138"/>
    </location>
</feature>
<feature type="transmembrane region" description="Helical" evidence="10">
    <location>
        <begin position="94"/>
        <end position="110"/>
    </location>
</feature>
<dbReference type="PANTHER" id="PTHR24421:SF10">
    <property type="entry name" value="NITRATE_NITRITE SENSOR PROTEIN NARQ"/>
    <property type="match status" value="1"/>
</dbReference>
<keyword evidence="13" id="KW-1185">Reference proteome</keyword>
<evidence type="ECO:0000256" key="5">
    <source>
        <dbReference type="ARBA" id="ARBA00022741"/>
    </source>
</evidence>
<dbReference type="EMBL" id="JBFNQN010000004">
    <property type="protein sequence ID" value="MEW9264324.1"/>
    <property type="molecule type" value="Genomic_DNA"/>
</dbReference>
<proteinExistence type="predicted"/>
<evidence type="ECO:0000256" key="9">
    <source>
        <dbReference type="SAM" id="Coils"/>
    </source>
</evidence>
<dbReference type="RefSeq" id="WP_367636987.1">
    <property type="nucleotide sequence ID" value="NZ_JBFNQN010000004.1"/>
</dbReference>
<dbReference type="InterPro" id="IPR050482">
    <property type="entry name" value="Sensor_HK_TwoCompSys"/>
</dbReference>
<dbReference type="Proteomes" id="UP001555826">
    <property type="component" value="Unassembled WGS sequence"/>
</dbReference>
<dbReference type="CDD" id="cd16917">
    <property type="entry name" value="HATPase_UhpB-NarQ-NarX-like"/>
    <property type="match status" value="1"/>
</dbReference>
<keyword evidence="5" id="KW-0547">Nucleotide-binding</keyword>
<dbReference type="Pfam" id="PF07730">
    <property type="entry name" value="HisKA_3"/>
    <property type="match status" value="1"/>
</dbReference>
<evidence type="ECO:0000256" key="3">
    <source>
        <dbReference type="ARBA" id="ARBA00022553"/>
    </source>
</evidence>
<dbReference type="Gene3D" id="3.30.565.10">
    <property type="entry name" value="Histidine kinase-like ATPase, C-terminal domain"/>
    <property type="match status" value="1"/>
</dbReference>
<feature type="domain" description="Signal transduction histidine kinase subgroup 3 dimerisation and phosphoacceptor" evidence="11">
    <location>
        <begin position="222"/>
        <end position="282"/>
    </location>
</feature>
<reference evidence="12 13" key="1">
    <citation type="submission" date="2024-07" db="EMBL/GenBank/DDBJ databases">
        <authorList>
            <person name="Thanompreechachai J."/>
            <person name="Duangmal K."/>
        </authorList>
    </citation>
    <scope>NUCLEOTIDE SEQUENCE [LARGE SCALE GENOMIC DNA]</scope>
    <source>
        <strain evidence="12 13">KCTC 19886</strain>
    </source>
</reference>
<keyword evidence="3" id="KW-0597">Phosphoprotein</keyword>
<evidence type="ECO:0000256" key="6">
    <source>
        <dbReference type="ARBA" id="ARBA00022777"/>
    </source>
</evidence>
<evidence type="ECO:0000256" key="4">
    <source>
        <dbReference type="ARBA" id="ARBA00022679"/>
    </source>
</evidence>
<evidence type="ECO:0000256" key="10">
    <source>
        <dbReference type="SAM" id="Phobius"/>
    </source>
</evidence>
<name>A0ABV3P3W5_9ACTN</name>
<dbReference type="EC" id="2.7.13.3" evidence="2"/>
<feature type="transmembrane region" description="Helical" evidence="10">
    <location>
        <begin position="30"/>
        <end position="46"/>
    </location>
</feature>
<comment type="caution">
    <text evidence="12">The sequence shown here is derived from an EMBL/GenBank/DDBJ whole genome shotgun (WGS) entry which is preliminary data.</text>
</comment>
<evidence type="ECO:0000313" key="13">
    <source>
        <dbReference type="Proteomes" id="UP001555826"/>
    </source>
</evidence>
<evidence type="ECO:0000256" key="7">
    <source>
        <dbReference type="ARBA" id="ARBA00022840"/>
    </source>
</evidence>
<keyword evidence="7" id="KW-0067">ATP-binding</keyword>
<evidence type="ECO:0000313" key="12">
    <source>
        <dbReference type="EMBL" id="MEW9264324.1"/>
    </source>
</evidence>
<keyword evidence="10" id="KW-1133">Transmembrane helix</keyword>
<keyword evidence="10" id="KW-0812">Transmembrane</keyword>
<feature type="coiled-coil region" evidence="9">
    <location>
        <begin position="189"/>
        <end position="216"/>
    </location>
</feature>
<evidence type="ECO:0000256" key="2">
    <source>
        <dbReference type="ARBA" id="ARBA00012438"/>
    </source>
</evidence>
<feature type="transmembrane region" description="Helical" evidence="10">
    <location>
        <begin position="158"/>
        <end position="186"/>
    </location>
</feature>
<evidence type="ECO:0000256" key="1">
    <source>
        <dbReference type="ARBA" id="ARBA00000085"/>
    </source>
</evidence>
<keyword evidence="10" id="KW-0472">Membrane</keyword>
<keyword evidence="4" id="KW-0808">Transferase</keyword>